<dbReference type="RefSeq" id="WP_090723071.1">
    <property type="nucleotide sequence ID" value="NZ_FOOU01000001.1"/>
</dbReference>
<protein>
    <submittedName>
        <fullName evidence="3">PQQ-dependent catabolism-associated CXXCW motif protein</fullName>
    </submittedName>
</protein>
<accession>A0A1I2LMK6</accession>
<keyword evidence="1" id="KW-0732">Signal</keyword>
<dbReference type="PROSITE" id="PS50206">
    <property type="entry name" value="RHODANESE_3"/>
    <property type="match status" value="1"/>
</dbReference>
<dbReference type="InterPro" id="IPR036873">
    <property type="entry name" value="Rhodanese-like_dom_sf"/>
</dbReference>
<keyword evidence="4" id="KW-1185">Reference proteome</keyword>
<name>A0A1I2LMK6_9GAMM</name>
<evidence type="ECO:0000256" key="1">
    <source>
        <dbReference type="SAM" id="SignalP"/>
    </source>
</evidence>
<dbReference type="Proteomes" id="UP000198623">
    <property type="component" value="Unassembled WGS sequence"/>
</dbReference>
<dbReference type="STRING" id="1045558.SAMN05216175_101124"/>
<reference evidence="4" key="1">
    <citation type="submission" date="2016-10" db="EMBL/GenBank/DDBJ databases">
        <authorList>
            <person name="Varghese N."/>
            <person name="Submissions S."/>
        </authorList>
    </citation>
    <scope>NUCLEOTIDE SEQUENCE [LARGE SCALE GENOMIC DNA]</scope>
    <source>
        <strain evidence="4">CGMCC 1.10971</strain>
    </source>
</reference>
<feature type="chain" id="PRO_5011481403" evidence="1">
    <location>
        <begin position="26"/>
        <end position="212"/>
    </location>
</feature>
<dbReference type="InterPro" id="IPR001763">
    <property type="entry name" value="Rhodanese-like_dom"/>
</dbReference>
<evidence type="ECO:0000313" key="3">
    <source>
        <dbReference type="EMBL" id="SFF80353.1"/>
    </source>
</evidence>
<dbReference type="EMBL" id="FOOU01000001">
    <property type="protein sequence ID" value="SFF80353.1"/>
    <property type="molecule type" value="Genomic_DNA"/>
</dbReference>
<dbReference type="AlphaFoldDB" id="A0A1I2LMK6"/>
<sequence length="212" mass="24577">MRRCTIWLYWLCSGLLLTLTASVQAETTLIEKTNKRTQNAIIPAVSWLGGFDDESELFTLEGYRLLRYRSPTPAQHEQAKTLSTEQLLNLLQDIPTPALLDVQPLIWKDGFFIQKEPRLHIPGSRWTPNVGQGELEDTWADYFQQNLQEITQGRQDYPVVIYCTADCWMSWNAIKRAKEWGYSHLYWYRDGSDGWQEADLDTAEGIPEKFSP</sequence>
<dbReference type="InterPro" id="IPR022376">
    <property type="entry name" value="PQQ_CXXCW"/>
</dbReference>
<dbReference type="CDD" id="cd00158">
    <property type="entry name" value="RHOD"/>
    <property type="match status" value="1"/>
</dbReference>
<dbReference type="Gene3D" id="3.40.250.10">
    <property type="entry name" value="Rhodanese-like domain"/>
    <property type="match status" value="1"/>
</dbReference>
<dbReference type="NCBIfam" id="TIGR03865">
    <property type="entry name" value="PQQ_CXXCW"/>
    <property type="match status" value="1"/>
</dbReference>
<dbReference type="SUPFAM" id="SSF52821">
    <property type="entry name" value="Rhodanese/Cell cycle control phosphatase"/>
    <property type="match status" value="1"/>
</dbReference>
<dbReference type="OrthoDB" id="176845at2"/>
<evidence type="ECO:0000313" key="4">
    <source>
        <dbReference type="Proteomes" id="UP000198623"/>
    </source>
</evidence>
<evidence type="ECO:0000259" key="2">
    <source>
        <dbReference type="PROSITE" id="PS50206"/>
    </source>
</evidence>
<feature type="signal peptide" evidence="1">
    <location>
        <begin position="1"/>
        <end position="25"/>
    </location>
</feature>
<organism evidence="3 4">
    <name type="scientific">Neptunomonas qingdaonensis</name>
    <dbReference type="NCBI Taxonomy" id="1045558"/>
    <lineage>
        <taxon>Bacteria</taxon>
        <taxon>Pseudomonadati</taxon>
        <taxon>Pseudomonadota</taxon>
        <taxon>Gammaproteobacteria</taxon>
        <taxon>Oceanospirillales</taxon>
        <taxon>Oceanospirillaceae</taxon>
        <taxon>Neptunomonas</taxon>
    </lineage>
</organism>
<proteinExistence type="predicted"/>
<dbReference type="Pfam" id="PF00581">
    <property type="entry name" value="Rhodanese"/>
    <property type="match status" value="1"/>
</dbReference>
<feature type="domain" description="Rhodanese" evidence="2">
    <location>
        <begin position="93"/>
        <end position="204"/>
    </location>
</feature>
<gene>
    <name evidence="3" type="ORF">SAMN05216175_101124</name>
</gene>